<evidence type="ECO:0000313" key="9">
    <source>
        <dbReference type="Proteomes" id="UP000294581"/>
    </source>
</evidence>
<keyword evidence="4 5" id="KW-0560">Oxidoreductase</keyword>
<dbReference type="GO" id="GO:0005737">
    <property type="term" value="C:cytoplasm"/>
    <property type="evidence" value="ECO:0007669"/>
    <property type="project" value="UniProtKB-SubCell"/>
</dbReference>
<dbReference type="NCBIfam" id="TIGR01850">
    <property type="entry name" value="argC"/>
    <property type="match status" value="1"/>
</dbReference>
<comment type="pathway">
    <text evidence="5">Amino-acid biosynthesis; L-arginine biosynthesis; N(2)-acetyl-L-ornithine from L-glutamate: step 3/4.</text>
</comment>
<dbReference type="PANTHER" id="PTHR32338">
    <property type="entry name" value="N-ACETYL-GAMMA-GLUTAMYL-PHOSPHATE REDUCTASE, CHLOROPLASTIC-RELATED-RELATED"/>
    <property type="match status" value="1"/>
</dbReference>
<dbReference type="SUPFAM" id="SSF51735">
    <property type="entry name" value="NAD(P)-binding Rossmann-fold domains"/>
    <property type="match status" value="1"/>
</dbReference>
<comment type="function">
    <text evidence="5">Catalyzes the NADPH-dependent reduction of N-acetyl-5-glutamyl phosphate to yield N-acetyl-L-glutamate 5-semialdehyde.</text>
</comment>
<dbReference type="EC" id="1.2.1.38" evidence="5"/>
<keyword evidence="9" id="KW-1185">Reference proteome</keyword>
<evidence type="ECO:0000256" key="1">
    <source>
        <dbReference type="ARBA" id="ARBA00022571"/>
    </source>
</evidence>
<dbReference type="UniPathway" id="UPA00068">
    <property type="reaction ID" value="UER00108"/>
</dbReference>
<evidence type="ECO:0000256" key="5">
    <source>
        <dbReference type="HAMAP-Rule" id="MF_00150"/>
    </source>
</evidence>
<evidence type="ECO:0000256" key="4">
    <source>
        <dbReference type="ARBA" id="ARBA00023002"/>
    </source>
</evidence>
<dbReference type="PROSITE" id="PS01224">
    <property type="entry name" value="ARGC"/>
    <property type="match status" value="1"/>
</dbReference>
<organism evidence="8 9">
    <name type="scientific">Alicyclobacillus sacchari</name>
    <dbReference type="NCBI Taxonomy" id="392010"/>
    <lineage>
        <taxon>Bacteria</taxon>
        <taxon>Bacillati</taxon>
        <taxon>Bacillota</taxon>
        <taxon>Bacilli</taxon>
        <taxon>Bacillales</taxon>
        <taxon>Alicyclobacillaceae</taxon>
        <taxon>Alicyclobacillus</taxon>
    </lineage>
</organism>
<evidence type="ECO:0000256" key="2">
    <source>
        <dbReference type="ARBA" id="ARBA00022605"/>
    </source>
</evidence>
<dbReference type="CDD" id="cd23934">
    <property type="entry name" value="AGPR_1_C"/>
    <property type="match status" value="1"/>
</dbReference>
<keyword evidence="1 5" id="KW-0055">Arginine biosynthesis</keyword>
<dbReference type="InterPro" id="IPR000706">
    <property type="entry name" value="AGPR_type-1"/>
</dbReference>
<gene>
    <name evidence="5" type="primary">argC</name>
    <name evidence="8" type="ORF">C7445_106149</name>
</gene>
<dbReference type="Pfam" id="PF01118">
    <property type="entry name" value="Semialdhyde_dh"/>
    <property type="match status" value="1"/>
</dbReference>
<dbReference type="InterPro" id="IPR036291">
    <property type="entry name" value="NAD(P)-bd_dom_sf"/>
</dbReference>
<evidence type="ECO:0000256" key="3">
    <source>
        <dbReference type="ARBA" id="ARBA00022857"/>
    </source>
</evidence>
<evidence type="ECO:0000256" key="6">
    <source>
        <dbReference type="PROSITE-ProRule" id="PRU10010"/>
    </source>
</evidence>
<comment type="caution">
    <text evidence="8">The sequence shown here is derived from an EMBL/GenBank/DDBJ whole genome shotgun (WGS) entry which is preliminary data.</text>
</comment>
<dbReference type="InterPro" id="IPR058924">
    <property type="entry name" value="AGPR_dimerisation_dom"/>
</dbReference>
<dbReference type="Pfam" id="PF22698">
    <property type="entry name" value="Semialdhyde_dhC_1"/>
    <property type="match status" value="1"/>
</dbReference>
<dbReference type="HAMAP" id="MF_00150">
    <property type="entry name" value="ArgC_type1"/>
    <property type="match status" value="1"/>
</dbReference>
<dbReference type="Proteomes" id="UP000294581">
    <property type="component" value="Unassembled WGS sequence"/>
</dbReference>
<feature type="active site" evidence="5 6">
    <location>
        <position position="154"/>
    </location>
</feature>
<proteinExistence type="inferred from homology"/>
<dbReference type="InterPro" id="IPR050085">
    <property type="entry name" value="AGPR"/>
</dbReference>
<dbReference type="OrthoDB" id="9801289at2"/>
<dbReference type="EMBL" id="SORF01000006">
    <property type="protein sequence ID" value="TDY46720.1"/>
    <property type="molecule type" value="Genomic_DNA"/>
</dbReference>
<evidence type="ECO:0000313" key="8">
    <source>
        <dbReference type="EMBL" id="TDY46720.1"/>
    </source>
</evidence>
<comment type="similarity">
    <text evidence="5">Belongs to the NAGSA dehydrogenase family. Type 1 subfamily.</text>
</comment>
<keyword evidence="5" id="KW-0963">Cytoplasm</keyword>
<protein>
    <recommendedName>
        <fullName evidence="5">N-acetyl-gamma-glutamyl-phosphate reductase</fullName>
        <shortName evidence="5">AGPR</shortName>
        <ecNumber evidence="5">1.2.1.38</ecNumber>
    </recommendedName>
    <alternativeName>
        <fullName evidence="5">N-acetyl-glutamate semialdehyde dehydrogenase</fullName>
        <shortName evidence="5">NAGSA dehydrogenase</shortName>
    </alternativeName>
</protein>
<name>A0A4R8LMZ1_9BACL</name>
<keyword evidence="2 5" id="KW-0028">Amino-acid biosynthesis</keyword>
<sequence>MTQQRVRVGIVGPTGYAGMELVRFIAQHPYMDVSYLAGSGAHTGPIGDVLPHLRRLSGLPTVSAFSPAACAESCDLAFVALPSGESGAIAVELATRGVRVIDLSGDLRLPGDVYRAWYQREPLANEVLARAVYGLPEVNRTDIAAASLVANPGCYATAAILALRPLVGWVDAQRVGPIAIDAKSGATGAGRGAKQHLQLGELANDFYPYRVGAHQHTPEIEQALDGVFRILLTTQLLPIPRGIFVSAYVQIDPDLAPAVHARYASFYESAPFVDVLPPGHVPHIKSVAGTNDCQISIAWNERTRILQVFSAIDNLGKGAAGQALQNANLMCGFDETMGLSGTALWT</sequence>
<dbReference type="SUPFAM" id="SSF55347">
    <property type="entry name" value="Glyceraldehyde-3-phosphate dehydrogenase-like, C-terminal domain"/>
    <property type="match status" value="1"/>
</dbReference>
<dbReference type="PANTHER" id="PTHR32338:SF10">
    <property type="entry name" value="N-ACETYL-GAMMA-GLUTAMYL-PHOSPHATE REDUCTASE, CHLOROPLASTIC-RELATED"/>
    <property type="match status" value="1"/>
</dbReference>
<comment type="subcellular location">
    <subcellularLocation>
        <location evidence="5">Cytoplasm</location>
    </subcellularLocation>
</comment>
<comment type="catalytic activity">
    <reaction evidence="5">
        <text>N-acetyl-L-glutamate 5-semialdehyde + phosphate + NADP(+) = N-acetyl-L-glutamyl 5-phosphate + NADPH + H(+)</text>
        <dbReference type="Rhea" id="RHEA:21588"/>
        <dbReference type="ChEBI" id="CHEBI:15378"/>
        <dbReference type="ChEBI" id="CHEBI:29123"/>
        <dbReference type="ChEBI" id="CHEBI:43474"/>
        <dbReference type="ChEBI" id="CHEBI:57783"/>
        <dbReference type="ChEBI" id="CHEBI:57936"/>
        <dbReference type="ChEBI" id="CHEBI:58349"/>
        <dbReference type="EC" id="1.2.1.38"/>
    </reaction>
</comment>
<dbReference type="GO" id="GO:0070401">
    <property type="term" value="F:NADP+ binding"/>
    <property type="evidence" value="ECO:0007669"/>
    <property type="project" value="InterPro"/>
</dbReference>
<dbReference type="InterPro" id="IPR000534">
    <property type="entry name" value="Semialdehyde_DH_NAD-bd"/>
</dbReference>
<dbReference type="GO" id="GO:0003942">
    <property type="term" value="F:N-acetyl-gamma-glutamyl-phosphate reductase activity"/>
    <property type="evidence" value="ECO:0007669"/>
    <property type="project" value="UniProtKB-UniRule"/>
</dbReference>
<accession>A0A4R8LMZ1</accession>
<dbReference type="SMART" id="SM00859">
    <property type="entry name" value="Semialdhyde_dh"/>
    <property type="match status" value="1"/>
</dbReference>
<dbReference type="GO" id="GO:0051287">
    <property type="term" value="F:NAD binding"/>
    <property type="evidence" value="ECO:0007669"/>
    <property type="project" value="InterPro"/>
</dbReference>
<reference evidence="8 9" key="1">
    <citation type="submission" date="2019-03" db="EMBL/GenBank/DDBJ databases">
        <title>Genomic Encyclopedia of Type Strains, Phase IV (KMG-IV): sequencing the most valuable type-strain genomes for metagenomic binning, comparative biology and taxonomic classification.</title>
        <authorList>
            <person name="Goeker M."/>
        </authorList>
    </citation>
    <scope>NUCLEOTIDE SEQUENCE [LARGE SCALE GENOMIC DNA]</scope>
    <source>
        <strain evidence="8 9">DSM 17974</strain>
    </source>
</reference>
<dbReference type="AlphaFoldDB" id="A0A4R8LMZ1"/>
<keyword evidence="3 5" id="KW-0521">NADP</keyword>
<dbReference type="RefSeq" id="WP_134159571.1">
    <property type="nucleotide sequence ID" value="NZ_SORF01000006.1"/>
</dbReference>
<dbReference type="CDD" id="cd17895">
    <property type="entry name" value="AGPR_1_N"/>
    <property type="match status" value="1"/>
</dbReference>
<evidence type="ECO:0000259" key="7">
    <source>
        <dbReference type="SMART" id="SM00859"/>
    </source>
</evidence>
<feature type="domain" description="Semialdehyde dehydrogenase NAD-binding" evidence="7">
    <location>
        <begin position="7"/>
        <end position="146"/>
    </location>
</feature>
<dbReference type="InterPro" id="IPR023013">
    <property type="entry name" value="AGPR_AS"/>
</dbReference>
<dbReference type="GO" id="GO:0006526">
    <property type="term" value="P:L-arginine biosynthetic process"/>
    <property type="evidence" value="ECO:0007669"/>
    <property type="project" value="UniProtKB-UniRule"/>
</dbReference>
<dbReference type="Gene3D" id="3.40.50.720">
    <property type="entry name" value="NAD(P)-binding Rossmann-like Domain"/>
    <property type="match status" value="1"/>
</dbReference>
<dbReference type="Gene3D" id="3.30.360.10">
    <property type="entry name" value="Dihydrodipicolinate Reductase, domain 2"/>
    <property type="match status" value="1"/>
</dbReference>